<dbReference type="eggNOG" id="COG2027">
    <property type="taxonomic scope" value="Bacteria"/>
</dbReference>
<evidence type="ECO:0000313" key="5">
    <source>
        <dbReference type="EMBL" id="BAG30280.1"/>
    </source>
</evidence>
<keyword evidence="5" id="KW-0645">Protease</keyword>
<feature type="compositionally biased region" description="Low complexity" evidence="3">
    <location>
        <begin position="101"/>
        <end position="119"/>
    </location>
</feature>
<organism evidence="5 6">
    <name type="scientific">Kocuria rhizophila (strain ATCC 9341 / DSM 348 / NBRC 103217 / DC2201)</name>
    <dbReference type="NCBI Taxonomy" id="378753"/>
    <lineage>
        <taxon>Bacteria</taxon>
        <taxon>Bacillati</taxon>
        <taxon>Actinomycetota</taxon>
        <taxon>Actinomycetes</taxon>
        <taxon>Micrococcales</taxon>
        <taxon>Micrococcaceae</taxon>
        <taxon>Kocuria</taxon>
    </lineage>
</organism>
<dbReference type="GO" id="GO:0009002">
    <property type="term" value="F:serine-type D-Ala-D-Ala carboxypeptidase activity"/>
    <property type="evidence" value="ECO:0007669"/>
    <property type="project" value="UniProtKB-EC"/>
</dbReference>
<dbReference type="PANTHER" id="PTHR30023:SF0">
    <property type="entry name" value="PENICILLIN-SENSITIVE CARBOXYPEPTIDASE A"/>
    <property type="match status" value="1"/>
</dbReference>
<feature type="chain" id="PRO_5002776670" evidence="4">
    <location>
        <begin position="37"/>
        <end position="522"/>
    </location>
</feature>
<keyword evidence="6" id="KW-1185">Reference proteome</keyword>
<evidence type="ECO:0000256" key="1">
    <source>
        <dbReference type="ARBA" id="ARBA00006096"/>
    </source>
</evidence>
<dbReference type="InterPro" id="IPR000667">
    <property type="entry name" value="Peptidase_S13"/>
</dbReference>
<feature type="signal peptide" evidence="4">
    <location>
        <begin position="1"/>
        <end position="36"/>
    </location>
</feature>
<evidence type="ECO:0000256" key="4">
    <source>
        <dbReference type="SAM" id="SignalP"/>
    </source>
</evidence>
<sequence>MGPMPATSSRPRAARRGPVLLCVLLALALVASAALAVPALAGELRPVAQWRAAHEELAEGSGAADHDAAAGPGAGGTPESGDSADEGARTGAEDGSDRGADPVPGGAGSPAASSSGAVSAQGLQRALDAELEGAPGVVTAAVGELGADGPVAGREQARPVVPASNQKLLSALAVAEHVGAQDRLVTTVVSGGPGALTLVAGGDTMLAPGQGDPAAVNGHAGLGTLARRTARALEQRSPDGVPGAVEVTVDTSLFAGPDLNPAWEKEDVASGEISRVAPIALYSHRVPAADGTDPGDRGRRPADPAGEALAEFSRQLQKELGDAAVTARGTARAPEGATELARVESAPVHEQSAYMLAHSDNSLAETLTRVAAARSGREASVAGVQDLLPAALREHGIDTSGLRVLDASGMAPGNRVTAATLARAVDTLLTEPRFGPYGRGLPVAGGTGTLAERFDDPAEQPARGVARAKTGTLLDVVALSGYVQREDGAVLVYAVVLNGVTGHTARAKDRVDRTVAELTRSR</sequence>
<dbReference type="PANTHER" id="PTHR30023">
    <property type="entry name" value="D-ALANYL-D-ALANINE CARBOXYPEPTIDASE"/>
    <property type="match status" value="1"/>
</dbReference>
<protein>
    <submittedName>
        <fullName evidence="5">Putative D-alanyl-D-alanine carboxypeptidase</fullName>
        <ecNumber evidence="5">3.4.16.4</ecNumber>
    </submittedName>
</protein>
<dbReference type="Pfam" id="PF02113">
    <property type="entry name" value="Peptidase_S13"/>
    <property type="match status" value="2"/>
</dbReference>
<reference evidence="5 6" key="1">
    <citation type="journal article" date="2008" name="J. Bacteriol.">
        <title>Complete genome sequence of the soil actinomycete Kocuria rhizophila.</title>
        <authorList>
            <person name="Takarada H."/>
            <person name="Sekine M."/>
            <person name="Kosugi H."/>
            <person name="Matsuo Y."/>
            <person name="Fujisawa T."/>
            <person name="Omata S."/>
            <person name="Kishi E."/>
            <person name="Shimizu A."/>
            <person name="Tsukatani N."/>
            <person name="Tanikawa S."/>
            <person name="Fujita N."/>
            <person name="Harayama S."/>
        </authorList>
    </citation>
    <scope>NUCLEOTIDE SEQUENCE [LARGE SCALE GENOMIC DNA]</scope>
    <source>
        <strain evidence="6">ATCC 9341 / DSM 348 / NBRC 103217 / DC2201</strain>
    </source>
</reference>
<dbReference type="AlphaFoldDB" id="B2GGG4"/>
<keyword evidence="4" id="KW-0732">Signal</keyword>
<gene>
    <name evidence="5" type="primary">dac</name>
    <name evidence="5" type="ordered locus">KRH_19330</name>
</gene>
<evidence type="ECO:0000313" key="6">
    <source>
        <dbReference type="Proteomes" id="UP000008838"/>
    </source>
</evidence>
<dbReference type="EMBL" id="AP009152">
    <property type="protein sequence ID" value="BAG30280.1"/>
    <property type="molecule type" value="Genomic_DNA"/>
</dbReference>
<feature type="region of interest" description="Disordered" evidence="3">
    <location>
        <begin position="56"/>
        <end position="119"/>
    </location>
</feature>
<accession>B2GGG4</accession>
<dbReference type="InterPro" id="IPR012338">
    <property type="entry name" value="Beta-lactam/transpept-like"/>
</dbReference>
<dbReference type="MEROPS" id="S13.004"/>
<feature type="compositionally biased region" description="Basic and acidic residues" evidence="3">
    <location>
        <begin position="86"/>
        <end position="100"/>
    </location>
</feature>
<dbReference type="GO" id="GO:0006508">
    <property type="term" value="P:proteolysis"/>
    <property type="evidence" value="ECO:0007669"/>
    <property type="project" value="InterPro"/>
</dbReference>
<keyword evidence="2 5" id="KW-0378">Hydrolase</keyword>
<dbReference type="Gene3D" id="3.40.710.10">
    <property type="entry name" value="DD-peptidase/beta-lactamase superfamily"/>
    <property type="match status" value="1"/>
</dbReference>
<evidence type="ECO:0000256" key="3">
    <source>
        <dbReference type="SAM" id="MobiDB-lite"/>
    </source>
</evidence>
<dbReference type="EC" id="3.4.16.4" evidence="5"/>
<proteinExistence type="inferred from homology"/>
<keyword evidence="5" id="KW-0121">Carboxypeptidase</keyword>
<dbReference type="HOGENOM" id="CLU_017692_0_1_11"/>
<dbReference type="STRING" id="378753.KRH_19330"/>
<evidence type="ECO:0000256" key="2">
    <source>
        <dbReference type="ARBA" id="ARBA00022801"/>
    </source>
</evidence>
<dbReference type="KEGG" id="krh:KRH_19330"/>
<dbReference type="Proteomes" id="UP000008838">
    <property type="component" value="Chromosome"/>
</dbReference>
<comment type="similarity">
    <text evidence="1">Belongs to the peptidase S13 family.</text>
</comment>
<name>B2GGG4_KOCRD</name>
<dbReference type="PRINTS" id="PR00922">
    <property type="entry name" value="DADACBPTASE3"/>
</dbReference>
<dbReference type="NCBIfam" id="TIGR00666">
    <property type="entry name" value="PBP4"/>
    <property type="match status" value="1"/>
</dbReference>
<dbReference type="SUPFAM" id="SSF56601">
    <property type="entry name" value="beta-lactamase/transpeptidase-like"/>
    <property type="match status" value="1"/>
</dbReference>
<dbReference type="GO" id="GO:0000270">
    <property type="term" value="P:peptidoglycan metabolic process"/>
    <property type="evidence" value="ECO:0007669"/>
    <property type="project" value="TreeGrafter"/>
</dbReference>